<name>A0A9X3YK34_9GAMM</name>
<dbReference type="Pfam" id="PF00072">
    <property type="entry name" value="Response_reg"/>
    <property type="match status" value="1"/>
</dbReference>
<evidence type="ECO:0000313" key="4">
    <source>
        <dbReference type="EMBL" id="MDC8012248.1"/>
    </source>
</evidence>
<dbReference type="EMBL" id="JAOVZO020000003">
    <property type="protein sequence ID" value="MDC8012248.1"/>
    <property type="molecule type" value="Genomic_DNA"/>
</dbReference>
<dbReference type="SMART" id="SM00448">
    <property type="entry name" value="REC"/>
    <property type="match status" value="1"/>
</dbReference>
<keyword evidence="5" id="KW-1185">Reference proteome</keyword>
<dbReference type="PROSITE" id="PS50110">
    <property type="entry name" value="RESPONSE_REGULATORY"/>
    <property type="match status" value="1"/>
</dbReference>
<dbReference type="PANTHER" id="PTHR44591:SF3">
    <property type="entry name" value="RESPONSE REGULATORY DOMAIN-CONTAINING PROTEIN"/>
    <property type="match status" value="1"/>
</dbReference>
<dbReference type="RefSeq" id="WP_263543496.1">
    <property type="nucleotide sequence ID" value="NZ_JAOVZO020000003.1"/>
</dbReference>
<dbReference type="GO" id="GO:0000160">
    <property type="term" value="P:phosphorelay signal transduction system"/>
    <property type="evidence" value="ECO:0007669"/>
    <property type="project" value="InterPro"/>
</dbReference>
<dbReference type="InterPro" id="IPR001789">
    <property type="entry name" value="Sig_transdc_resp-reg_receiver"/>
</dbReference>
<reference evidence="4" key="1">
    <citation type="submission" date="2023-02" db="EMBL/GenBank/DDBJ databases">
        <title>Tahibacter soli sp. nov. isolated from soil.</title>
        <authorList>
            <person name="Baek J.H."/>
            <person name="Lee J.K."/>
            <person name="Choi D.G."/>
            <person name="Jeon C.O."/>
        </authorList>
    </citation>
    <scope>NUCLEOTIDE SEQUENCE</scope>
    <source>
        <strain evidence="4">BL</strain>
    </source>
</reference>
<dbReference type="InterPro" id="IPR011006">
    <property type="entry name" value="CheY-like_superfamily"/>
</dbReference>
<evidence type="ECO:0000259" key="3">
    <source>
        <dbReference type="PROSITE" id="PS50110"/>
    </source>
</evidence>
<keyword evidence="1 2" id="KW-0597">Phosphoprotein</keyword>
<dbReference type="AlphaFoldDB" id="A0A9X3YK34"/>
<evidence type="ECO:0000256" key="1">
    <source>
        <dbReference type="ARBA" id="ARBA00022553"/>
    </source>
</evidence>
<sequence>MGIWDRLTALFAPKPKFNDRRDKPRLNAREGTRVLIVDDSATIVALLRKLLQQNGYSTLEAHDAEQGLVIATDEQPDLIFLDIVLPGMNGFAALRQLRRDPRTKGIPVIMISGNEQATEQFYAQRIGADDFMKKPFSRAEVFMRIERLLNAEKVPHRVSQGTPPPRRDV</sequence>
<proteinExistence type="predicted"/>
<dbReference type="InterPro" id="IPR050595">
    <property type="entry name" value="Bact_response_regulator"/>
</dbReference>
<evidence type="ECO:0000256" key="2">
    <source>
        <dbReference type="PROSITE-ProRule" id="PRU00169"/>
    </source>
</evidence>
<accession>A0A9X3YK34</accession>
<dbReference type="Gene3D" id="3.40.50.2300">
    <property type="match status" value="1"/>
</dbReference>
<evidence type="ECO:0000313" key="5">
    <source>
        <dbReference type="Proteomes" id="UP001139971"/>
    </source>
</evidence>
<feature type="domain" description="Response regulatory" evidence="3">
    <location>
        <begin position="33"/>
        <end position="149"/>
    </location>
</feature>
<dbReference type="SUPFAM" id="SSF52172">
    <property type="entry name" value="CheY-like"/>
    <property type="match status" value="1"/>
</dbReference>
<dbReference type="Proteomes" id="UP001139971">
    <property type="component" value="Unassembled WGS sequence"/>
</dbReference>
<dbReference type="PANTHER" id="PTHR44591">
    <property type="entry name" value="STRESS RESPONSE REGULATOR PROTEIN 1"/>
    <property type="match status" value="1"/>
</dbReference>
<protein>
    <submittedName>
        <fullName evidence="4">Response regulator</fullName>
    </submittedName>
</protein>
<comment type="caution">
    <text evidence="4">The sequence shown here is derived from an EMBL/GenBank/DDBJ whole genome shotgun (WGS) entry which is preliminary data.</text>
</comment>
<organism evidence="4 5">
    <name type="scientific">Tahibacter soli</name>
    <dbReference type="NCBI Taxonomy" id="2983605"/>
    <lineage>
        <taxon>Bacteria</taxon>
        <taxon>Pseudomonadati</taxon>
        <taxon>Pseudomonadota</taxon>
        <taxon>Gammaproteobacteria</taxon>
        <taxon>Lysobacterales</taxon>
        <taxon>Rhodanobacteraceae</taxon>
        <taxon>Tahibacter</taxon>
    </lineage>
</organism>
<gene>
    <name evidence="4" type="ORF">OD750_006770</name>
</gene>
<feature type="modified residue" description="4-aspartylphosphate" evidence="2">
    <location>
        <position position="82"/>
    </location>
</feature>